<dbReference type="InterPro" id="IPR029063">
    <property type="entry name" value="SAM-dependent_MTases_sf"/>
</dbReference>
<dbReference type="Gene3D" id="3.40.50.150">
    <property type="entry name" value="Vaccinia Virus protein VP39"/>
    <property type="match status" value="1"/>
</dbReference>
<name>A0A1F7HEW2_9BACT</name>
<proteinExistence type="predicted"/>
<dbReference type="Pfam" id="PF13489">
    <property type="entry name" value="Methyltransf_23"/>
    <property type="match status" value="1"/>
</dbReference>
<reference evidence="1 2" key="1">
    <citation type="journal article" date="2016" name="Nat. Commun.">
        <title>Thousands of microbial genomes shed light on interconnected biogeochemical processes in an aquifer system.</title>
        <authorList>
            <person name="Anantharaman K."/>
            <person name="Brown C.T."/>
            <person name="Hug L.A."/>
            <person name="Sharon I."/>
            <person name="Castelle C.J."/>
            <person name="Probst A.J."/>
            <person name="Thomas B.C."/>
            <person name="Singh A."/>
            <person name="Wilkins M.J."/>
            <person name="Karaoz U."/>
            <person name="Brodie E.L."/>
            <person name="Williams K.H."/>
            <person name="Hubbard S.S."/>
            <person name="Banfield J.F."/>
        </authorList>
    </citation>
    <scope>NUCLEOTIDE SEQUENCE [LARGE SCALE GENOMIC DNA]</scope>
</reference>
<dbReference type="PANTHER" id="PTHR43861">
    <property type="entry name" value="TRANS-ACONITATE 2-METHYLTRANSFERASE-RELATED"/>
    <property type="match status" value="1"/>
</dbReference>
<protein>
    <recommendedName>
        <fullName evidence="3">Methyltransferase type 11 domain-containing protein</fullName>
    </recommendedName>
</protein>
<dbReference type="CDD" id="cd02440">
    <property type="entry name" value="AdoMet_MTases"/>
    <property type="match status" value="1"/>
</dbReference>
<evidence type="ECO:0000313" key="2">
    <source>
        <dbReference type="Proteomes" id="UP000177199"/>
    </source>
</evidence>
<comment type="caution">
    <text evidence="1">The sequence shown here is derived from an EMBL/GenBank/DDBJ whole genome shotgun (WGS) entry which is preliminary data.</text>
</comment>
<gene>
    <name evidence="1" type="ORF">A3F29_01920</name>
</gene>
<evidence type="ECO:0000313" key="1">
    <source>
        <dbReference type="EMBL" id="OGK29807.1"/>
    </source>
</evidence>
<dbReference type="Proteomes" id="UP000177199">
    <property type="component" value="Unassembled WGS sequence"/>
</dbReference>
<dbReference type="EMBL" id="MFZV01000057">
    <property type="protein sequence ID" value="OGK29807.1"/>
    <property type="molecule type" value="Genomic_DNA"/>
</dbReference>
<organism evidence="1 2">
    <name type="scientific">Candidatus Roizmanbacteria bacterium RIFCSPHIGHO2_12_FULL_33_9</name>
    <dbReference type="NCBI Taxonomy" id="1802045"/>
    <lineage>
        <taxon>Bacteria</taxon>
        <taxon>Candidatus Roizmaniibacteriota</taxon>
    </lineage>
</organism>
<dbReference type="AlphaFoldDB" id="A0A1F7HEW2"/>
<dbReference type="SUPFAM" id="SSF53335">
    <property type="entry name" value="S-adenosyl-L-methionine-dependent methyltransferases"/>
    <property type="match status" value="1"/>
</dbReference>
<evidence type="ECO:0008006" key="3">
    <source>
        <dbReference type="Google" id="ProtNLM"/>
    </source>
</evidence>
<sequence length="225" mass="25925">MKKSASHDYGKKYFTEQFNAVGEFGRADLGRNVNWFVSQLKFFEDRFGLDFRKAQKILEIGCAIGGIAYIFKTKGVVSYALDISEFAIERARKLSPGIKFFVCDVQKKISTGEKFDFVFAFEVLEHLKDPLSGLVNIKKALDMNGKLIVTTPYPFKKYIEINTHVNVLKPRKWKQLMRNAGFKKIDFQPVTFMPLFYRINPKLGMILPFNSNLPFINSTVFYVAQ</sequence>
<accession>A0A1F7HEW2</accession>